<dbReference type="EMBL" id="CBTN010000072">
    <property type="protein sequence ID" value="CDH59544.1"/>
    <property type="molecule type" value="Genomic_DNA"/>
</dbReference>
<evidence type="ECO:0000313" key="2">
    <source>
        <dbReference type="Proteomes" id="UP000027586"/>
    </source>
</evidence>
<dbReference type="OrthoDB" id="2260217at2759"/>
<proteinExistence type="predicted"/>
<name>A0A068SB92_9FUNG</name>
<accession>A0A068SB92</accession>
<dbReference type="Proteomes" id="UP000027586">
    <property type="component" value="Unassembled WGS sequence"/>
</dbReference>
<gene>
    <name evidence="1" type="ORF">LCOR_10356.1</name>
</gene>
<comment type="caution">
    <text evidence="1">The sequence shown here is derived from an EMBL/GenBank/DDBJ whole genome shotgun (WGS) entry which is preliminary data.</text>
</comment>
<reference evidence="1" key="1">
    <citation type="submission" date="2013-08" db="EMBL/GenBank/DDBJ databases">
        <title>Gene expansion shapes genome architecture in the human pathogen Lichtheimia corymbifera: an evolutionary genomics analysis in the ancient terrestrial Mucorales (Mucoromycotina).</title>
        <authorList>
            <person name="Schwartze V.U."/>
            <person name="Winter S."/>
            <person name="Shelest E."/>
            <person name="Marcet-Houben M."/>
            <person name="Horn F."/>
            <person name="Wehner S."/>
            <person name="Hoffmann K."/>
            <person name="Riege K."/>
            <person name="Sammeth M."/>
            <person name="Nowrousian M."/>
            <person name="Valiante V."/>
            <person name="Linde J."/>
            <person name="Jacobsen I.D."/>
            <person name="Marz M."/>
            <person name="Brakhage A.A."/>
            <person name="Gabaldon T."/>
            <person name="Bocker S."/>
            <person name="Voigt K."/>
        </authorList>
    </citation>
    <scope>NUCLEOTIDE SEQUENCE [LARGE SCALE GENOMIC DNA]</scope>
    <source>
        <strain evidence="1">FSU 9682</strain>
    </source>
</reference>
<keyword evidence="2" id="KW-1185">Reference proteome</keyword>
<protein>
    <submittedName>
        <fullName evidence="1">Uncharacterized protein</fullName>
    </submittedName>
</protein>
<dbReference type="AlphaFoldDB" id="A0A068SB92"/>
<evidence type="ECO:0000313" key="1">
    <source>
        <dbReference type="EMBL" id="CDH59544.1"/>
    </source>
</evidence>
<dbReference type="VEuPathDB" id="FungiDB:LCOR_10356.1"/>
<sequence length="798" mass="90046">MQLIPVQTISQLDLETVHNRTILCTARVACRHGIPKLFIADDSSNIKAFAVANDNSGISQLGEWTLPTPTEQIYVCQTECCMVFARTRDGGVWRIRVTCEPYDHVAKRPRIQHCEQIYKHHDYLVPVHPSPTGLFYGLNADGAICHCKESDLGMPSVVGMHKARSCVTTSILVDPTQLSESFLKHLGLPKDCLTLLFGHENGDLTGSTIQGQEIQFATLPEEPISAIYLLHLINDAVYDAMVVLGCYGTVQLYLETSDGRLIFKEFLIPAPVLASCSVFERSLLVSLKNQVHFIEFTFTGQQELDNIVLKSTRLNTLQDITHIHDIHHEASTYQLLLVKDNSQLIHASCDFGARIEAKQDPELLEQTISNILNELSDYEKAKKEMDSHVDLLNERLIAMNRIIYGLQRIKGQKTRLQLETDDDSSPFQCDLQPIIVPHSRRLFMKSAACLRLRVRALVPMDWSQWSLHVNMCHQRTLLRQVTTPCTQEQDSVDGSTLIVPLAGLTDHHVWEQDIPVDIASLCLPLSVSMHLSTHLNLSVPPIHNAHESSQADSQSNQEMTKQFTFPLSDFDLDDLHFISPCTDAAFKMLKRSGIPGATARLCEEQAIRKTLDNCNQYPLARLEAPSFEKPTMDKYESASLRFLVKPRNGSTVDETCNRILETFLSEARSRNELDKIMDTPQQAFFTLLSYPEYPVSLSLSSDSSPPISVTIHIHCLNPVVMLKVESSLLARSREFMVDNEDTDALLDRAQHAFVIAAQDLEEKFRVDYPQHEFWNSLKTTMIQLRKIYNNAILGTLCL</sequence>
<organism evidence="1 2">
    <name type="scientific">Lichtheimia corymbifera JMRC:FSU:9682</name>
    <dbReference type="NCBI Taxonomy" id="1263082"/>
    <lineage>
        <taxon>Eukaryota</taxon>
        <taxon>Fungi</taxon>
        <taxon>Fungi incertae sedis</taxon>
        <taxon>Mucoromycota</taxon>
        <taxon>Mucoromycotina</taxon>
        <taxon>Mucoromycetes</taxon>
        <taxon>Mucorales</taxon>
        <taxon>Lichtheimiaceae</taxon>
        <taxon>Lichtheimia</taxon>
    </lineage>
</organism>